<dbReference type="Proteomes" id="UP000184063">
    <property type="component" value="Unassembled WGS sequence"/>
</dbReference>
<dbReference type="EMBL" id="KV878236">
    <property type="protein sequence ID" value="OJZ92498.1"/>
    <property type="molecule type" value="Genomic_DNA"/>
</dbReference>
<reference evidence="7" key="1">
    <citation type="journal article" date="2017" name="Genome Biol.">
        <title>Comparative genomics reveals high biological diversity and specific adaptations in the industrially and medically important fungal genus Aspergillus.</title>
        <authorList>
            <person name="de Vries R.P."/>
            <person name="Riley R."/>
            <person name="Wiebenga A."/>
            <person name="Aguilar-Osorio G."/>
            <person name="Amillis S."/>
            <person name="Uchima C.A."/>
            <person name="Anderluh G."/>
            <person name="Asadollahi M."/>
            <person name="Askin M."/>
            <person name="Barry K."/>
            <person name="Battaglia E."/>
            <person name="Bayram O."/>
            <person name="Benocci T."/>
            <person name="Braus-Stromeyer S.A."/>
            <person name="Caldana C."/>
            <person name="Canovas D."/>
            <person name="Cerqueira G.C."/>
            <person name="Chen F."/>
            <person name="Chen W."/>
            <person name="Choi C."/>
            <person name="Clum A."/>
            <person name="Dos Santos R.A."/>
            <person name="Damasio A.R."/>
            <person name="Diallinas G."/>
            <person name="Emri T."/>
            <person name="Fekete E."/>
            <person name="Flipphi M."/>
            <person name="Freyberg S."/>
            <person name="Gallo A."/>
            <person name="Gournas C."/>
            <person name="Habgood R."/>
            <person name="Hainaut M."/>
            <person name="Harispe M.L."/>
            <person name="Henrissat B."/>
            <person name="Hilden K.S."/>
            <person name="Hope R."/>
            <person name="Hossain A."/>
            <person name="Karabika E."/>
            <person name="Karaffa L."/>
            <person name="Karanyi Z."/>
            <person name="Krasevec N."/>
            <person name="Kuo A."/>
            <person name="Kusch H."/>
            <person name="LaButti K."/>
            <person name="Lagendijk E.L."/>
            <person name="Lapidus A."/>
            <person name="Levasseur A."/>
            <person name="Lindquist E."/>
            <person name="Lipzen A."/>
            <person name="Logrieco A.F."/>
            <person name="MacCabe A."/>
            <person name="Maekelae M.R."/>
            <person name="Malavazi I."/>
            <person name="Melin P."/>
            <person name="Meyer V."/>
            <person name="Mielnichuk N."/>
            <person name="Miskei M."/>
            <person name="Molnar A.P."/>
            <person name="Mule G."/>
            <person name="Ngan C.Y."/>
            <person name="Orejas M."/>
            <person name="Orosz E."/>
            <person name="Ouedraogo J.P."/>
            <person name="Overkamp K.M."/>
            <person name="Park H.-S."/>
            <person name="Perrone G."/>
            <person name="Piumi F."/>
            <person name="Punt P.J."/>
            <person name="Ram A.F."/>
            <person name="Ramon A."/>
            <person name="Rauscher S."/>
            <person name="Record E."/>
            <person name="Riano-Pachon D.M."/>
            <person name="Robert V."/>
            <person name="Roehrig J."/>
            <person name="Ruller R."/>
            <person name="Salamov A."/>
            <person name="Salih N.S."/>
            <person name="Samson R.A."/>
            <person name="Sandor E."/>
            <person name="Sanguinetti M."/>
            <person name="Schuetze T."/>
            <person name="Sepcic K."/>
            <person name="Shelest E."/>
            <person name="Sherlock G."/>
            <person name="Sophianopoulou V."/>
            <person name="Squina F.M."/>
            <person name="Sun H."/>
            <person name="Susca A."/>
            <person name="Todd R.B."/>
            <person name="Tsang A."/>
            <person name="Unkles S.E."/>
            <person name="van de Wiele N."/>
            <person name="van Rossen-Uffink D."/>
            <person name="Oliveira J.V."/>
            <person name="Vesth T.C."/>
            <person name="Visser J."/>
            <person name="Yu J.-H."/>
            <person name="Zhou M."/>
            <person name="Andersen M.R."/>
            <person name="Archer D.B."/>
            <person name="Baker S.E."/>
            <person name="Benoit I."/>
            <person name="Brakhage A.A."/>
            <person name="Braus G.H."/>
            <person name="Fischer R."/>
            <person name="Frisvad J.C."/>
            <person name="Goldman G.H."/>
            <person name="Houbraken J."/>
            <person name="Oakley B."/>
            <person name="Pocsi I."/>
            <person name="Scazzocchio C."/>
            <person name="Seiboth B."/>
            <person name="vanKuyk P.A."/>
            <person name="Wortman J."/>
            <person name="Dyer P.S."/>
            <person name="Grigoriev I.V."/>
        </authorList>
    </citation>
    <scope>NUCLEOTIDE SEQUENCE [LARGE SCALE GENOMIC DNA]</scope>
    <source>
        <strain evidence="7">CBS 106.47</strain>
    </source>
</reference>
<keyword evidence="4" id="KW-0143">Chaperone</keyword>
<keyword evidence="4" id="KW-0999">Mitochondrion inner membrane</keyword>
<comment type="function">
    <text evidence="4">Required for mitochondrial cytochrome c oxidase (COX) assembly and respiration.</text>
</comment>
<evidence type="ECO:0000256" key="5">
    <source>
        <dbReference type="SAM" id="MobiDB-lite"/>
    </source>
</evidence>
<name>A0A1M3U0G4_ASPLC</name>
<evidence type="ECO:0000313" key="6">
    <source>
        <dbReference type="EMBL" id="OJZ92498.1"/>
    </source>
</evidence>
<dbReference type="PANTHER" id="PTHR22977:SF1">
    <property type="entry name" value="COX ASSEMBLY MITOCHONDRIAL PROTEIN 2 HOMOLOG"/>
    <property type="match status" value="1"/>
</dbReference>
<dbReference type="AlphaFoldDB" id="A0A1M3U0G4"/>
<dbReference type="OrthoDB" id="532630at2759"/>
<evidence type="ECO:0000256" key="1">
    <source>
        <dbReference type="ARBA" id="ARBA00007347"/>
    </source>
</evidence>
<keyword evidence="3" id="KW-1015">Disulfide bond</keyword>
<organism evidence="6 7">
    <name type="scientific">Aspergillus luchuensis (strain CBS 106.47)</name>
    <dbReference type="NCBI Taxonomy" id="1137211"/>
    <lineage>
        <taxon>Eukaryota</taxon>
        <taxon>Fungi</taxon>
        <taxon>Dikarya</taxon>
        <taxon>Ascomycota</taxon>
        <taxon>Pezizomycotina</taxon>
        <taxon>Eurotiomycetes</taxon>
        <taxon>Eurotiomycetidae</taxon>
        <taxon>Eurotiales</taxon>
        <taxon>Aspergillaceae</taxon>
        <taxon>Aspergillus</taxon>
        <taxon>Aspergillus subgen. Circumdati</taxon>
    </lineage>
</organism>
<dbReference type="VEuPathDB" id="FungiDB:ASPFODRAFT_39875"/>
<comment type="subcellular location">
    <subcellularLocation>
        <location evidence="4">Mitochondrion inner membrane</location>
    </subcellularLocation>
</comment>
<proteinExistence type="inferred from homology"/>
<gene>
    <name evidence="6" type="ORF">ASPFODRAFT_39875</name>
</gene>
<dbReference type="InterPro" id="IPR013892">
    <property type="entry name" value="Cyt_c_biogenesis_Cmc1-like"/>
</dbReference>
<dbReference type="GO" id="GO:0005743">
    <property type="term" value="C:mitochondrial inner membrane"/>
    <property type="evidence" value="ECO:0007669"/>
    <property type="project" value="UniProtKB-SubCell"/>
</dbReference>
<keyword evidence="4" id="KW-0472">Membrane</keyword>
<evidence type="ECO:0000256" key="4">
    <source>
        <dbReference type="RuleBase" id="RU364104"/>
    </source>
</evidence>
<evidence type="ECO:0000256" key="2">
    <source>
        <dbReference type="ARBA" id="ARBA00023128"/>
    </source>
</evidence>
<feature type="compositionally biased region" description="Low complexity" evidence="5">
    <location>
        <begin position="113"/>
        <end position="132"/>
    </location>
</feature>
<dbReference type="PANTHER" id="PTHR22977">
    <property type="entry name" value="COX ASSEMBLY MITOCHONDRIAL PROTEIN"/>
    <property type="match status" value="1"/>
</dbReference>
<accession>A0A1M3U0G4</accession>
<feature type="region of interest" description="Disordered" evidence="5">
    <location>
        <begin position="112"/>
        <end position="132"/>
    </location>
</feature>
<evidence type="ECO:0000256" key="3">
    <source>
        <dbReference type="ARBA" id="ARBA00023157"/>
    </source>
</evidence>
<comment type="similarity">
    <text evidence="1 4">Belongs to the CMC family.</text>
</comment>
<dbReference type="Pfam" id="PF08583">
    <property type="entry name" value="Cmc1"/>
    <property type="match status" value="1"/>
</dbReference>
<evidence type="ECO:0000313" key="7">
    <source>
        <dbReference type="Proteomes" id="UP000184063"/>
    </source>
</evidence>
<keyword evidence="2 4" id="KW-0496">Mitochondrion</keyword>
<protein>
    <recommendedName>
        <fullName evidence="4">COX assembly mitochondrial protein</fullName>
    </recommendedName>
</protein>
<sequence>MHSHLHTPYNASTLPLHHQHQITSYHTPHQAPKLTFPPSTDCEEIMTALDECHARGFIHKALGGCNDVKRDVNKCLAAERYARAKRNRDEAKEKRKKIERIWAEEKALAETGSISSLASSASASSGSSSAEK</sequence>